<evidence type="ECO:0000313" key="5">
    <source>
        <dbReference type="Proteomes" id="UP001499993"/>
    </source>
</evidence>
<sequence length="283" mass="27983">MPAIADIALALGLGAAGAAVGAASGRLVPLFARHEPGPDDDTPPPPPACPHCGAPVPFIPWLPAVRVRGYARTGGCPACARRIPSSAATAAATALLFAAVGATQGAAGAAANPLWCIALLFFSAAGAVLAAIDVRVHRLPNAIVGPAYPAAVPLVLGAAVLERAARSPGPSALTGTDLLAAAYPLGGMAGLAALYWLLWFIHPGGMGWGDVKIAGLVGLYLGWAGPGAVVAGTVAAFAASAAYGIVLLALRRATRHTQIPFGPFMIGGALAVLLADVPTGTPL</sequence>
<evidence type="ECO:0000256" key="1">
    <source>
        <dbReference type="ARBA" id="ARBA00005801"/>
    </source>
</evidence>
<dbReference type="EMBL" id="BAABIK010000001">
    <property type="protein sequence ID" value="GAA4928020.1"/>
    <property type="molecule type" value="Genomic_DNA"/>
</dbReference>
<proteinExistence type="inferred from homology"/>
<accession>A0ABP9G524</accession>
<dbReference type="Gene3D" id="1.20.120.1220">
    <property type="match status" value="1"/>
</dbReference>
<feature type="transmembrane region" description="Helical" evidence="2">
    <location>
        <begin position="114"/>
        <end position="136"/>
    </location>
</feature>
<gene>
    <name evidence="4" type="ORF">GCM10023224_03940</name>
</gene>
<dbReference type="PANTHER" id="PTHR30487:SF0">
    <property type="entry name" value="PREPILIN LEADER PEPTIDASE_N-METHYLTRANSFERASE-RELATED"/>
    <property type="match status" value="1"/>
</dbReference>
<evidence type="ECO:0000313" key="4">
    <source>
        <dbReference type="EMBL" id="GAA4928020.1"/>
    </source>
</evidence>
<organism evidence="4 5">
    <name type="scientific">Streptomonospora halophila</name>
    <dbReference type="NCBI Taxonomy" id="427369"/>
    <lineage>
        <taxon>Bacteria</taxon>
        <taxon>Bacillati</taxon>
        <taxon>Actinomycetota</taxon>
        <taxon>Actinomycetes</taxon>
        <taxon>Streptosporangiales</taxon>
        <taxon>Nocardiopsidaceae</taxon>
        <taxon>Streptomonospora</taxon>
    </lineage>
</organism>
<keyword evidence="5" id="KW-1185">Reference proteome</keyword>
<name>A0ABP9G524_9ACTN</name>
<evidence type="ECO:0000259" key="3">
    <source>
        <dbReference type="Pfam" id="PF01478"/>
    </source>
</evidence>
<dbReference type="PANTHER" id="PTHR30487">
    <property type="entry name" value="TYPE 4 PREPILIN-LIKE PROTEINS LEADER PEPTIDE-PROCESSING ENZYME"/>
    <property type="match status" value="1"/>
</dbReference>
<feature type="domain" description="Prepilin type IV endopeptidase peptidase" evidence="3">
    <location>
        <begin position="121"/>
        <end position="237"/>
    </location>
</feature>
<dbReference type="Proteomes" id="UP001499993">
    <property type="component" value="Unassembled WGS sequence"/>
</dbReference>
<dbReference type="InterPro" id="IPR050882">
    <property type="entry name" value="Prepilin_peptidase/N-MTase"/>
</dbReference>
<dbReference type="Pfam" id="PF01478">
    <property type="entry name" value="Peptidase_A24"/>
    <property type="match status" value="1"/>
</dbReference>
<reference evidence="5" key="1">
    <citation type="journal article" date="2019" name="Int. J. Syst. Evol. Microbiol.">
        <title>The Global Catalogue of Microorganisms (GCM) 10K type strain sequencing project: providing services to taxonomists for standard genome sequencing and annotation.</title>
        <authorList>
            <consortium name="The Broad Institute Genomics Platform"/>
            <consortium name="The Broad Institute Genome Sequencing Center for Infectious Disease"/>
            <person name="Wu L."/>
            <person name="Ma J."/>
        </authorList>
    </citation>
    <scope>NUCLEOTIDE SEQUENCE [LARGE SCALE GENOMIC DNA]</scope>
    <source>
        <strain evidence="5">JCM 18123</strain>
    </source>
</reference>
<comment type="caution">
    <text evidence="4">The sequence shown here is derived from an EMBL/GenBank/DDBJ whole genome shotgun (WGS) entry which is preliminary data.</text>
</comment>
<keyword evidence="2" id="KW-1133">Transmembrane helix</keyword>
<feature type="transmembrane region" description="Helical" evidence="2">
    <location>
        <begin position="83"/>
        <end position="102"/>
    </location>
</feature>
<keyword evidence="2" id="KW-0812">Transmembrane</keyword>
<evidence type="ECO:0000256" key="2">
    <source>
        <dbReference type="SAM" id="Phobius"/>
    </source>
</evidence>
<dbReference type="RefSeq" id="WP_345555192.1">
    <property type="nucleotide sequence ID" value="NZ_BAABIK010000001.1"/>
</dbReference>
<comment type="similarity">
    <text evidence="1">Belongs to the peptidase A24 family.</text>
</comment>
<feature type="transmembrane region" description="Helical" evidence="2">
    <location>
        <begin position="261"/>
        <end position="280"/>
    </location>
</feature>
<protein>
    <submittedName>
        <fullName evidence="4">A24 family peptidase</fullName>
    </submittedName>
</protein>
<feature type="transmembrane region" description="Helical" evidence="2">
    <location>
        <begin position="182"/>
        <end position="201"/>
    </location>
</feature>
<dbReference type="InterPro" id="IPR000045">
    <property type="entry name" value="Prepilin_IV_endopep_pep"/>
</dbReference>
<feature type="transmembrane region" description="Helical" evidence="2">
    <location>
        <begin position="142"/>
        <end position="161"/>
    </location>
</feature>
<keyword evidence="2" id="KW-0472">Membrane</keyword>
<feature type="transmembrane region" description="Helical" evidence="2">
    <location>
        <begin position="221"/>
        <end position="249"/>
    </location>
</feature>